<dbReference type="RefSeq" id="XP_031856519.1">
    <property type="nucleotide sequence ID" value="XM_032000628.1"/>
</dbReference>
<dbReference type="FunFam" id="2.20.25.10:FF:000011">
    <property type="entry name" value="peptide-N(4)-(N-acetyl-beta- glucosaminyl)asparagine amidase"/>
    <property type="match status" value="1"/>
</dbReference>
<dbReference type="AlphaFoldDB" id="A0A5E8C773"/>
<accession>A0A5E8C773</accession>
<dbReference type="InterPro" id="IPR050883">
    <property type="entry name" value="PNGase"/>
</dbReference>
<feature type="region of interest" description="Disordered" evidence="5">
    <location>
        <begin position="242"/>
        <end position="282"/>
    </location>
</feature>
<evidence type="ECO:0000256" key="4">
    <source>
        <dbReference type="ARBA" id="ARBA00032858"/>
    </source>
</evidence>
<dbReference type="InterPro" id="IPR038765">
    <property type="entry name" value="Papain-like_cys_pep_sf"/>
</dbReference>
<dbReference type="SUPFAM" id="SSF54001">
    <property type="entry name" value="Cysteine proteinases"/>
    <property type="match status" value="1"/>
</dbReference>
<dbReference type="GeneID" id="43584728"/>
<dbReference type="GO" id="GO:0000224">
    <property type="term" value="F:peptide-N4-(N-acetyl-beta-glucosaminyl)asparagine amidase activity"/>
    <property type="evidence" value="ECO:0007669"/>
    <property type="project" value="TreeGrafter"/>
</dbReference>
<dbReference type="OrthoDB" id="409136at2759"/>
<evidence type="ECO:0000256" key="3">
    <source>
        <dbReference type="ARBA" id="ARBA00022833"/>
    </source>
</evidence>
<evidence type="ECO:0000313" key="7">
    <source>
        <dbReference type="EMBL" id="VVT57871.1"/>
    </source>
</evidence>
<feature type="compositionally biased region" description="Polar residues" evidence="5">
    <location>
        <begin position="244"/>
        <end position="257"/>
    </location>
</feature>
<dbReference type="Gene3D" id="3.10.620.30">
    <property type="match status" value="1"/>
</dbReference>
<keyword evidence="2" id="KW-0479">Metal-binding</keyword>
<gene>
    <name evidence="7" type="ORF">SAPINGB_P005914</name>
</gene>
<dbReference type="GO" id="GO:0046872">
    <property type="term" value="F:metal ion binding"/>
    <property type="evidence" value="ECO:0007669"/>
    <property type="project" value="UniProtKB-KW"/>
</dbReference>
<evidence type="ECO:0000256" key="1">
    <source>
        <dbReference type="ARBA" id="ARBA00009390"/>
    </source>
</evidence>
<feature type="domain" description="Transglutaminase-like" evidence="6">
    <location>
        <begin position="100"/>
        <end position="155"/>
    </location>
</feature>
<protein>
    <recommendedName>
        <fullName evidence="4">Peptide:N-glycanase 1</fullName>
    </recommendedName>
</protein>
<dbReference type="InterPro" id="IPR002931">
    <property type="entry name" value="Transglutaminase-like"/>
</dbReference>
<dbReference type="GO" id="GO:0006516">
    <property type="term" value="P:glycoprotein catabolic process"/>
    <property type="evidence" value="ECO:0007669"/>
    <property type="project" value="TreeGrafter"/>
</dbReference>
<keyword evidence="8" id="KW-1185">Reference proteome</keyword>
<dbReference type="PANTHER" id="PTHR12143:SF19">
    <property type="entry name" value="PEPTIDE-N(4)-(N-ACETYL-BETA-GLUCOSAMINYL)ASPARAGINE AMIDASE"/>
    <property type="match status" value="1"/>
</dbReference>
<dbReference type="GO" id="GO:0005634">
    <property type="term" value="C:nucleus"/>
    <property type="evidence" value="ECO:0007669"/>
    <property type="project" value="TreeGrafter"/>
</dbReference>
<dbReference type="Proteomes" id="UP000398389">
    <property type="component" value="Unassembled WGS sequence"/>
</dbReference>
<sequence length="282" mass="32153">MAYENDELLDLALTRIPLDQIYGAAEEKFKKDPTWGEHDYCIQELVVPICDICGGETQAIGAQAPTEEEAKYKASVVEVYRCSTCSAIVRFPRYGSVRKLLDTRKGRCGEFANCFTFLCRAMGSRVRWVWNKEDHVWTEVYSEQQKRWVHYDPSEGIFDKPLVYTDGWGKKMSYCIGFSNEGACDVTRRYVRDPAKALPRNQCKENGLVWALKLITNRRRENLGLSPDDLKRLDDEEIAEQKELQSYVSKSDATPTDPNLGPRESGAGEWTHNRGEDGSGTR</sequence>
<dbReference type="Pfam" id="PF01841">
    <property type="entry name" value="Transglut_core"/>
    <property type="match status" value="1"/>
</dbReference>
<keyword evidence="3" id="KW-0862">Zinc</keyword>
<dbReference type="EMBL" id="CABVLU010000005">
    <property type="protein sequence ID" value="VVT57871.1"/>
    <property type="molecule type" value="Genomic_DNA"/>
</dbReference>
<evidence type="ECO:0000259" key="6">
    <source>
        <dbReference type="SMART" id="SM00460"/>
    </source>
</evidence>
<dbReference type="PANTHER" id="PTHR12143">
    <property type="entry name" value="PEPTIDE N-GLYCANASE PNGASE -RELATED"/>
    <property type="match status" value="1"/>
</dbReference>
<dbReference type="GO" id="GO:0005829">
    <property type="term" value="C:cytosol"/>
    <property type="evidence" value="ECO:0007669"/>
    <property type="project" value="TreeGrafter"/>
</dbReference>
<dbReference type="SMART" id="SM00460">
    <property type="entry name" value="TGc"/>
    <property type="match status" value="1"/>
</dbReference>
<evidence type="ECO:0000256" key="5">
    <source>
        <dbReference type="SAM" id="MobiDB-lite"/>
    </source>
</evidence>
<comment type="similarity">
    <text evidence="1">Belongs to the transglutaminase-like superfamily. PNGase family.</text>
</comment>
<name>A0A5E8C773_9ASCO</name>
<evidence type="ECO:0000313" key="8">
    <source>
        <dbReference type="Proteomes" id="UP000398389"/>
    </source>
</evidence>
<reference evidence="7 8" key="1">
    <citation type="submission" date="2019-09" db="EMBL/GenBank/DDBJ databases">
        <authorList>
            <person name="Brejova B."/>
        </authorList>
    </citation>
    <scope>NUCLEOTIDE SEQUENCE [LARGE SCALE GENOMIC DNA]</scope>
</reference>
<proteinExistence type="inferred from homology"/>
<evidence type="ECO:0000256" key="2">
    <source>
        <dbReference type="ARBA" id="ARBA00022723"/>
    </source>
</evidence>
<dbReference type="Gene3D" id="2.20.25.10">
    <property type="match status" value="1"/>
</dbReference>
<feature type="compositionally biased region" description="Basic and acidic residues" evidence="5">
    <location>
        <begin position="271"/>
        <end position="282"/>
    </location>
</feature>
<organism evidence="7 8">
    <name type="scientific">Magnusiomyces paraingens</name>
    <dbReference type="NCBI Taxonomy" id="2606893"/>
    <lineage>
        <taxon>Eukaryota</taxon>
        <taxon>Fungi</taxon>
        <taxon>Dikarya</taxon>
        <taxon>Ascomycota</taxon>
        <taxon>Saccharomycotina</taxon>
        <taxon>Dipodascomycetes</taxon>
        <taxon>Dipodascales</taxon>
        <taxon>Dipodascaceae</taxon>
        <taxon>Magnusiomyces</taxon>
    </lineage>
</organism>